<organism evidence="2 3">
    <name type="scientific">Sphaeroforma arctica JP610</name>
    <dbReference type="NCBI Taxonomy" id="667725"/>
    <lineage>
        <taxon>Eukaryota</taxon>
        <taxon>Ichthyosporea</taxon>
        <taxon>Ichthyophonida</taxon>
        <taxon>Sphaeroforma</taxon>
    </lineage>
</organism>
<dbReference type="RefSeq" id="XP_014161172.1">
    <property type="nucleotide sequence ID" value="XM_014305697.1"/>
</dbReference>
<dbReference type="EMBL" id="KQ241616">
    <property type="protein sequence ID" value="KNC87270.1"/>
    <property type="molecule type" value="Genomic_DNA"/>
</dbReference>
<feature type="compositionally biased region" description="Basic and acidic residues" evidence="1">
    <location>
        <begin position="116"/>
        <end position="131"/>
    </location>
</feature>
<evidence type="ECO:0000313" key="2">
    <source>
        <dbReference type="EMBL" id="KNC87270.1"/>
    </source>
</evidence>
<feature type="compositionally biased region" description="Basic and acidic residues" evidence="1">
    <location>
        <begin position="323"/>
        <end position="333"/>
    </location>
</feature>
<evidence type="ECO:0000313" key="3">
    <source>
        <dbReference type="Proteomes" id="UP000054560"/>
    </source>
</evidence>
<feature type="compositionally biased region" description="Basic and acidic residues" evidence="1">
    <location>
        <begin position="1"/>
        <end position="12"/>
    </location>
</feature>
<feature type="compositionally biased region" description="Basic residues" evidence="1">
    <location>
        <begin position="132"/>
        <end position="142"/>
    </location>
</feature>
<evidence type="ECO:0000256" key="1">
    <source>
        <dbReference type="SAM" id="MobiDB-lite"/>
    </source>
</evidence>
<name>A0A0L0GE34_9EUKA</name>
<dbReference type="AlphaFoldDB" id="A0A0L0GE34"/>
<gene>
    <name evidence="2" type="ORF">SARC_00598</name>
</gene>
<feature type="compositionally biased region" description="Low complexity" evidence="1">
    <location>
        <begin position="168"/>
        <end position="184"/>
    </location>
</feature>
<dbReference type="Proteomes" id="UP000054560">
    <property type="component" value="Unassembled WGS sequence"/>
</dbReference>
<feature type="compositionally biased region" description="Basic and acidic residues" evidence="1">
    <location>
        <begin position="348"/>
        <end position="358"/>
    </location>
</feature>
<proteinExistence type="predicted"/>
<accession>A0A0L0GE34</accession>
<feature type="region of interest" description="Disordered" evidence="1">
    <location>
        <begin position="278"/>
        <end position="394"/>
    </location>
</feature>
<feature type="compositionally biased region" description="Low complexity" evidence="1">
    <location>
        <begin position="287"/>
        <end position="311"/>
    </location>
</feature>
<feature type="region of interest" description="Disordered" evidence="1">
    <location>
        <begin position="1"/>
        <end position="21"/>
    </location>
</feature>
<dbReference type="GeneID" id="25901102"/>
<feature type="region of interest" description="Disordered" evidence="1">
    <location>
        <begin position="114"/>
        <end position="259"/>
    </location>
</feature>
<reference evidence="2 3" key="1">
    <citation type="submission" date="2011-02" db="EMBL/GenBank/DDBJ databases">
        <title>The Genome Sequence of Sphaeroforma arctica JP610.</title>
        <authorList>
            <consortium name="The Broad Institute Genome Sequencing Platform"/>
            <person name="Russ C."/>
            <person name="Cuomo C."/>
            <person name="Young S.K."/>
            <person name="Zeng Q."/>
            <person name="Gargeya S."/>
            <person name="Alvarado L."/>
            <person name="Berlin A."/>
            <person name="Chapman S.B."/>
            <person name="Chen Z."/>
            <person name="Freedman E."/>
            <person name="Gellesch M."/>
            <person name="Goldberg J."/>
            <person name="Griggs A."/>
            <person name="Gujja S."/>
            <person name="Heilman E."/>
            <person name="Heiman D."/>
            <person name="Howarth C."/>
            <person name="Mehta T."/>
            <person name="Neiman D."/>
            <person name="Pearson M."/>
            <person name="Roberts A."/>
            <person name="Saif S."/>
            <person name="Shea T."/>
            <person name="Shenoy N."/>
            <person name="Sisk P."/>
            <person name="Stolte C."/>
            <person name="Sykes S."/>
            <person name="White J."/>
            <person name="Yandava C."/>
            <person name="Burger G."/>
            <person name="Gray M.W."/>
            <person name="Holland P.W.H."/>
            <person name="King N."/>
            <person name="Lang F.B.F."/>
            <person name="Roger A.J."/>
            <person name="Ruiz-Trillo I."/>
            <person name="Haas B."/>
            <person name="Nusbaum C."/>
            <person name="Birren B."/>
        </authorList>
    </citation>
    <scope>NUCLEOTIDE SEQUENCE [LARGE SCALE GENOMIC DNA]</scope>
    <source>
        <strain evidence="2 3">JP610</strain>
    </source>
</reference>
<sequence>MHKKYQYRDPVDSARTSTQEHPIPAHRFISSFQTHASHVPETMRAHFAYNPLEVTSGRNRAITTADGGHTVRVTEAPKDEHLPVVPANKEQVSKSPQLHGVADSIKNTWHALRKTLPKDKSHKKDKDENHSRASRSSKKSAKSQKSEKSATSGHTSPSVTASDKKSHSSGSSASGAGKPVGSASVEKLEGALAEPSTAPDYNGTVSNITSGKGEVPETGVVVQKDRTGDVTSPSSSSSEGTAAAGVHTNTQTDGTGTSPIIDTAVAVLPIARPDADGVVSAQVDSVPATESESSATPTTPTTAQTQSKPQSESAAANDSDEDEKFHDAKESFKKKGLFHQLSSLMSGVKKDKTSKSSKDNTPPNNLKPSTPSGTTPEPTADVAEPHEPGTTPAV</sequence>
<protein>
    <submittedName>
        <fullName evidence="2">Uncharacterized protein</fullName>
    </submittedName>
</protein>
<feature type="compositionally biased region" description="Polar residues" evidence="1">
    <location>
        <begin position="247"/>
        <end position="259"/>
    </location>
</feature>
<keyword evidence="3" id="KW-1185">Reference proteome</keyword>
<feature type="compositionally biased region" description="Low complexity" evidence="1">
    <location>
        <begin position="368"/>
        <end position="379"/>
    </location>
</feature>